<evidence type="ECO:0000256" key="5">
    <source>
        <dbReference type="ARBA" id="ARBA00023288"/>
    </source>
</evidence>
<comment type="function">
    <text evidence="6">Together with LptD, is involved in the assembly of lipopolysaccharide (LPS) at the surface of the outer membrane. Required for the proper assembly of LptD. Binds LPS and may serve as the LPS recognition site at the outer membrane.</text>
</comment>
<feature type="transmembrane region" description="Helical" evidence="7">
    <location>
        <begin position="27"/>
        <end position="50"/>
    </location>
</feature>
<sequence>MSRLTAPIDLAPAALPNTEARPSRRTWLLAAAAGLGVSLGAGLSGCGFALRQPAALPYTRIALQGFAVRSPMLDEIRHALPPSCVVVDSPAAAQAVIVALEDKVTRTVAASTSAGEVREFRLRVTLKFRLAGPGGEEWLPATELEQSRDMSYTESAALAKGSEEAGLLRAMRADLARQLLAMLAATGRQAR</sequence>
<evidence type="ECO:0000256" key="4">
    <source>
        <dbReference type="ARBA" id="ARBA00023237"/>
    </source>
</evidence>
<comment type="subunit">
    <text evidence="6">Component of the lipopolysaccharide transport and assembly complex. Interacts with LptD.</text>
</comment>
<name>A0ABU9C658_9BURK</name>
<keyword evidence="5 8" id="KW-0449">Lipoprotein</keyword>
<keyword evidence="7" id="KW-1133">Transmembrane helix</keyword>
<protein>
    <recommendedName>
        <fullName evidence="6">LPS-assembly lipoprotein LptE</fullName>
    </recommendedName>
</protein>
<dbReference type="Pfam" id="PF04390">
    <property type="entry name" value="LptE"/>
    <property type="match status" value="1"/>
</dbReference>
<dbReference type="PANTHER" id="PTHR38098:SF1">
    <property type="entry name" value="LPS-ASSEMBLY LIPOPROTEIN LPTE"/>
    <property type="match status" value="1"/>
</dbReference>
<comment type="caution">
    <text evidence="8">The sequence shown here is derived from an EMBL/GenBank/DDBJ whole genome shotgun (WGS) entry which is preliminary data.</text>
</comment>
<evidence type="ECO:0000313" key="8">
    <source>
        <dbReference type="EMBL" id="MEK8047318.1"/>
    </source>
</evidence>
<organism evidence="8 9">
    <name type="scientific">Ideonella margarita</name>
    <dbReference type="NCBI Taxonomy" id="2984191"/>
    <lineage>
        <taxon>Bacteria</taxon>
        <taxon>Pseudomonadati</taxon>
        <taxon>Pseudomonadota</taxon>
        <taxon>Betaproteobacteria</taxon>
        <taxon>Burkholderiales</taxon>
        <taxon>Sphaerotilaceae</taxon>
        <taxon>Ideonella</taxon>
    </lineage>
</organism>
<evidence type="ECO:0000256" key="2">
    <source>
        <dbReference type="ARBA" id="ARBA00023136"/>
    </source>
</evidence>
<dbReference type="HAMAP" id="MF_01186">
    <property type="entry name" value="LPS_assembly_LptE"/>
    <property type="match status" value="1"/>
</dbReference>
<dbReference type="PANTHER" id="PTHR38098">
    <property type="entry name" value="LPS-ASSEMBLY LIPOPROTEIN LPTE"/>
    <property type="match status" value="1"/>
</dbReference>
<evidence type="ECO:0000256" key="3">
    <source>
        <dbReference type="ARBA" id="ARBA00023139"/>
    </source>
</evidence>
<keyword evidence="3" id="KW-0564">Palmitate</keyword>
<dbReference type="Gene3D" id="3.30.160.150">
    <property type="entry name" value="Lipoprotein like domain"/>
    <property type="match status" value="1"/>
</dbReference>
<keyword evidence="7" id="KW-0812">Transmembrane</keyword>
<keyword evidence="9" id="KW-1185">Reference proteome</keyword>
<keyword evidence="1" id="KW-0732">Signal</keyword>
<keyword evidence="2 6" id="KW-0472">Membrane</keyword>
<gene>
    <name evidence="6 8" type="primary">lptE</name>
    <name evidence="8" type="ORF">AACH00_13235</name>
</gene>
<dbReference type="RefSeq" id="WP_341399621.1">
    <property type="nucleotide sequence ID" value="NZ_JBBUTI010000008.1"/>
</dbReference>
<evidence type="ECO:0000256" key="1">
    <source>
        <dbReference type="ARBA" id="ARBA00022729"/>
    </source>
</evidence>
<keyword evidence="4 6" id="KW-0998">Cell outer membrane</keyword>
<accession>A0ABU9C658</accession>
<reference evidence="8 9" key="1">
    <citation type="submission" date="2024-04" db="EMBL/GenBank/DDBJ databases">
        <title>Novel species of the genus Ideonella isolated from streams.</title>
        <authorList>
            <person name="Lu H."/>
        </authorList>
    </citation>
    <scope>NUCLEOTIDE SEQUENCE [LARGE SCALE GENOMIC DNA]</scope>
    <source>
        <strain evidence="8 9">LYT19W</strain>
    </source>
</reference>
<comment type="similarity">
    <text evidence="6">Belongs to the LptE lipoprotein family.</text>
</comment>
<dbReference type="EMBL" id="JBBUTI010000008">
    <property type="protein sequence ID" value="MEK8047318.1"/>
    <property type="molecule type" value="Genomic_DNA"/>
</dbReference>
<evidence type="ECO:0000256" key="7">
    <source>
        <dbReference type="SAM" id="Phobius"/>
    </source>
</evidence>
<evidence type="ECO:0000313" key="9">
    <source>
        <dbReference type="Proteomes" id="UP001379945"/>
    </source>
</evidence>
<dbReference type="Proteomes" id="UP001379945">
    <property type="component" value="Unassembled WGS sequence"/>
</dbReference>
<proteinExistence type="inferred from homology"/>
<evidence type="ECO:0000256" key="6">
    <source>
        <dbReference type="HAMAP-Rule" id="MF_01186"/>
    </source>
</evidence>
<dbReference type="InterPro" id="IPR007485">
    <property type="entry name" value="LPS_assembly_LptE"/>
</dbReference>